<evidence type="ECO:0000313" key="5">
    <source>
        <dbReference type="EMBL" id="KIL51786.1"/>
    </source>
</evidence>
<evidence type="ECO:0000256" key="3">
    <source>
        <dbReference type="SAM" id="Phobius"/>
    </source>
</evidence>
<dbReference type="AlphaFoldDB" id="A0A0C2W5C5"/>
<dbReference type="Pfam" id="PF13490">
    <property type="entry name" value="zf-HC2"/>
    <property type="match status" value="1"/>
</dbReference>
<feature type="domain" description="Putative zinc-finger" evidence="4">
    <location>
        <begin position="9"/>
        <end position="39"/>
    </location>
</feature>
<protein>
    <recommendedName>
        <fullName evidence="2">Anti-sigma-W factor RsiW</fullName>
    </recommendedName>
</protein>
<dbReference type="InterPro" id="IPR027383">
    <property type="entry name" value="Znf_put"/>
</dbReference>
<reference evidence="5 6" key="1">
    <citation type="submission" date="2015-01" db="EMBL/GenBank/DDBJ databases">
        <title>Genome sequencing of Jeotgalibacillus soli.</title>
        <authorList>
            <person name="Goh K.M."/>
            <person name="Chan K.-G."/>
            <person name="Yaakop A.S."/>
            <person name="Ee R."/>
            <person name="Gan H.M."/>
            <person name="Chan C.S."/>
        </authorList>
    </citation>
    <scope>NUCLEOTIDE SEQUENCE [LARGE SCALE GENOMIC DNA]</scope>
    <source>
        <strain evidence="5 6">P9</strain>
    </source>
</reference>
<keyword evidence="3" id="KW-0812">Transmembrane</keyword>
<evidence type="ECO:0000259" key="4">
    <source>
        <dbReference type="Pfam" id="PF13490"/>
    </source>
</evidence>
<accession>A0A0C2W5C5</accession>
<keyword evidence="6" id="KW-1185">Reference proteome</keyword>
<evidence type="ECO:0000256" key="1">
    <source>
        <dbReference type="ARBA" id="ARBA00024353"/>
    </source>
</evidence>
<dbReference type="STRING" id="889306.KP78_01560"/>
<organism evidence="5 6">
    <name type="scientific">Jeotgalibacillus soli</name>
    <dbReference type="NCBI Taxonomy" id="889306"/>
    <lineage>
        <taxon>Bacteria</taxon>
        <taxon>Bacillati</taxon>
        <taxon>Bacillota</taxon>
        <taxon>Bacilli</taxon>
        <taxon>Bacillales</taxon>
        <taxon>Caryophanaceae</taxon>
        <taxon>Jeotgalibacillus</taxon>
    </lineage>
</organism>
<dbReference type="RefSeq" id="WP_041086045.1">
    <property type="nucleotide sequence ID" value="NZ_JXRP01000006.1"/>
</dbReference>
<keyword evidence="3" id="KW-0472">Membrane</keyword>
<proteinExistence type="inferred from homology"/>
<dbReference type="EMBL" id="JXRP01000006">
    <property type="protein sequence ID" value="KIL51786.1"/>
    <property type="molecule type" value="Genomic_DNA"/>
</dbReference>
<dbReference type="OrthoDB" id="9782842at2"/>
<dbReference type="Gene3D" id="1.10.10.1320">
    <property type="entry name" value="Anti-sigma factor, zinc-finger domain"/>
    <property type="match status" value="1"/>
</dbReference>
<evidence type="ECO:0000313" key="6">
    <source>
        <dbReference type="Proteomes" id="UP000031938"/>
    </source>
</evidence>
<dbReference type="Proteomes" id="UP000031938">
    <property type="component" value="Unassembled WGS sequence"/>
</dbReference>
<gene>
    <name evidence="5" type="ORF">KP78_01560</name>
</gene>
<dbReference type="InterPro" id="IPR041916">
    <property type="entry name" value="Anti_sigma_zinc_sf"/>
</dbReference>
<comment type="caution">
    <text evidence="5">The sequence shown here is derived from an EMBL/GenBank/DDBJ whole genome shotgun (WGS) entry which is preliminary data.</text>
</comment>
<name>A0A0C2W5C5_9BACL</name>
<sequence length="210" mass="23747">MKTCPDKMVQYMHEYLDEELPQEQETELKLHIQQCEACRIHFHELKKTIALVQSTSHISAPSNFTEGVMSRLPKEKKKIGIQRWFQRHPLIMAAAVFFLLMGGSLLTSWNNGSEFAFTAQPNVVVEGQTVIVPEGEIVSGDLLVRNGDLRVEGEVQGDVTLINGQRYMAGAGSITGDIDEIDQAFEWLWYSMKSSFKNMGQFFGLNESEE</sequence>
<keyword evidence="3" id="KW-1133">Transmembrane helix</keyword>
<feature type="transmembrane region" description="Helical" evidence="3">
    <location>
        <begin position="90"/>
        <end position="109"/>
    </location>
</feature>
<dbReference type="PATRIC" id="fig|889306.3.peg.158"/>
<comment type="similarity">
    <text evidence="1">Belongs to the zinc-associated anti-sigma factor (ZAS) superfamily. Anti-sigma-W factor family.</text>
</comment>
<evidence type="ECO:0000256" key="2">
    <source>
        <dbReference type="ARBA" id="ARBA00024438"/>
    </source>
</evidence>